<comment type="caution">
    <text evidence="7">The sequence shown here is derived from an EMBL/GenBank/DDBJ whole genome shotgun (WGS) entry which is preliminary data.</text>
</comment>
<organism evidence="7 8">
    <name type="scientific">Candida maltosa (strain Xu316)</name>
    <name type="common">Yeast</name>
    <dbReference type="NCBI Taxonomy" id="1245528"/>
    <lineage>
        <taxon>Eukaryota</taxon>
        <taxon>Fungi</taxon>
        <taxon>Dikarya</taxon>
        <taxon>Ascomycota</taxon>
        <taxon>Saccharomycotina</taxon>
        <taxon>Pichiomycetes</taxon>
        <taxon>Debaryomycetaceae</taxon>
        <taxon>Candida/Lodderomyces clade</taxon>
        <taxon>Candida</taxon>
    </lineage>
</organism>
<dbReference type="InterPro" id="IPR015590">
    <property type="entry name" value="Aldehyde_DH_dom"/>
</dbReference>
<accession>M3K1I9</accession>
<evidence type="ECO:0000256" key="3">
    <source>
        <dbReference type="ARBA" id="ARBA00023027"/>
    </source>
</evidence>
<dbReference type="GO" id="GO:0004029">
    <property type="term" value="F:aldehyde dehydrogenase (NAD+) activity"/>
    <property type="evidence" value="ECO:0007669"/>
    <property type="project" value="TreeGrafter"/>
</dbReference>
<dbReference type="InterPro" id="IPR029510">
    <property type="entry name" value="Ald_DH_CS_GLU"/>
</dbReference>
<dbReference type="EMBL" id="AOGT01001041">
    <property type="protein sequence ID" value="EMG48574.1"/>
    <property type="molecule type" value="Genomic_DNA"/>
</dbReference>
<gene>
    <name evidence="7" type="ORF">G210_0839</name>
</gene>
<dbReference type="Gene3D" id="3.40.309.10">
    <property type="entry name" value="Aldehyde Dehydrogenase, Chain A, domain 2"/>
    <property type="match status" value="1"/>
</dbReference>
<dbReference type="InterPro" id="IPR016163">
    <property type="entry name" value="Ald_DH_C"/>
</dbReference>
<dbReference type="OMA" id="VRHVMIK"/>
<dbReference type="AlphaFoldDB" id="M3K1I9"/>
<evidence type="ECO:0000313" key="7">
    <source>
        <dbReference type="EMBL" id="EMG48574.1"/>
    </source>
</evidence>
<dbReference type="OrthoDB" id="310895at2759"/>
<keyword evidence="8" id="KW-1185">Reference proteome</keyword>
<evidence type="ECO:0000256" key="5">
    <source>
        <dbReference type="RuleBase" id="RU003345"/>
    </source>
</evidence>
<dbReference type="GO" id="GO:0046394">
    <property type="term" value="P:carboxylic acid biosynthetic process"/>
    <property type="evidence" value="ECO:0007669"/>
    <property type="project" value="UniProtKB-ARBA"/>
</dbReference>
<protein>
    <submittedName>
        <fullName evidence="7">Aldehyde dehydrogenase</fullName>
    </submittedName>
</protein>
<evidence type="ECO:0000313" key="8">
    <source>
        <dbReference type="Proteomes" id="UP000011777"/>
    </source>
</evidence>
<feature type="non-terminal residue" evidence="7">
    <location>
        <position position="1"/>
    </location>
</feature>
<dbReference type="Proteomes" id="UP000011777">
    <property type="component" value="Unassembled WGS sequence"/>
</dbReference>
<dbReference type="STRING" id="1245528.M3K1I9"/>
<name>M3K1I9_CANMX</name>
<dbReference type="FunFam" id="3.40.605.10:FF:000026">
    <property type="entry name" value="Aldehyde dehydrogenase, putative"/>
    <property type="match status" value="1"/>
</dbReference>
<comment type="similarity">
    <text evidence="1 5">Belongs to the aldehyde dehydrogenase family.</text>
</comment>
<evidence type="ECO:0000256" key="4">
    <source>
        <dbReference type="PROSITE-ProRule" id="PRU10007"/>
    </source>
</evidence>
<dbReference type="FunFam" id="3.40.605.10:FF:000001">
    <property type="entry name" value="Aldehyde dehydrogenase 1"/>
    <property type="match status" value="1"/>
</dbReference>
<dbReference type="GO" id="GO:0006598">
    <property type="term" value="P:polyamine catabolic process"/>
    <property type="evidence" value="ECO:0007669"/>
    <property type="project" value="TreeGrafter"/>
</dbReference>
<dbReference type="InterPro" id="IPR016162">
    <property type="entry name" value="Ald_DH_N"/>
</dbReference>
<dbReference type="InterPro" id="IPR016161">
    <property type="entry name" value="Ald_DH/histidinol_DH"/>
</dbReference>
<dbReference type="FunFam" id="3.40.309.10:FF:000012">
    <property type="entry name" value="Betaine aldehyde dehydrogenase"/>
    <property type="match status" value="1"/>
</dbReference>
<feature type="active site" evidence="4">
    <location>
        <position position="265"/>
    </location>
</feature>
<reference evidence="7 8" key="1">
    <citation type="submission" date="2013-02" db="EMBL/GenBank/DDBJ databases">
        <title>Genome sequence of Candida maltosa Xu316, a potential industrial strain for xylitol and ethanol production.</title>
        <authorList>
            <person name="Yu J."/>
            <person name="Wang Q."/>
            <person name="Geng X."/>
            <person name="Bao W."/>
            <person name="He P."/>
            <person name="Cai J."/>
        </authorList>
    </citation>
    <scope>NUCLEOTIDE SEQUENCE [LARGE SCALE GENOMIC DNA]</scope>
    <source>
        <strain evidence="8">Xu316</strain>
    </source>
</reference>
<dbReference type="PANTHER" id="PTHR43720:SF2">
    <property type="entry name" value="2-AMINOMUCONIC SEMIALDEHYDE DEHYDROGENASE"/>
    <property type="match status" value="1"/>
</dbReference>
<dbReference type="Gene3D" id="3.40.605.10">
    <property type="entry name" value="Aldehyde Dehydrogenase, Chain A, domain 1"/>
    <property type="match status" value="1"/>
</dbReference>
<dbReference type="HOGENOM" id="CLU_005391_0_1_1"/>
<dbReference type="Pfam" id="PF00171">
    <property type="entry name" value="Aldedh"/>
    <property type="match status" value="1"/>
</dbReference>
<keyword evidence="2 5" id="KW-0560">Oxidoreductase</keyword>
<evidence type="ECO:0000256" key="1">
    <source>
        <dbReference type="ARBA" id="ARBA00009986"/>
    </source>
</evidence>
<sequence length="501" mass="54149">MAIPLSYDVTLPNGSKFTQPTGLFINNEFIPSKSGKTLESINPATGEVNGEVYAADGDDIDYAVECATEAFKSWKKVSGVERGALLFKLADVLEEKRELLGAIEAWDSGKTRNNNAVYDIDECINVTRYYAGWADKISGRVIQNDPNKLAYTVHEPLGVCGQIVPWNYPLAMAFWKIPVAIAAGNTVILKTSEITPLSMLFVAQIFKDVGFPPGVINIVSGLGPVAGAAMASHKGIAKIAFTGSTATGKIIQKLAAENLKAVTLECGGKSPLVVRADADLEQAVKWGAVGIMSNQGQICTSTSRIYVHESIYDKFIKEFAAHVQEEYKQGDMWDDDAVVGPQVSKMQEEKILSYIEIGKKEGARCVIGGEKNTEGKLANGYFIKPTIFADVKPQMRIVNEEIFGPVVAIGKFSTDEEAVQYANQTDYGLGAAIFTKDITVAHTMASDIEAGMVWINSSNDSDCHIPFGGVKMSGVGRELGEYGLSMYTQAKAIHVNLGTRL</sequence>
<dbReference type="eggNOG" id="KOG2450">
    <property type="taxonomic scope" value="Eukaryota"/>
</dbReference>
<feature type="domain" description="Aldehyde dehydrogenase" evidence="6">
    <location>
        <begin position="30"/>
        <end position="493"/>
    </location>
</feature>
<evidence type="ECO:0000256" key="2">
    <source>
        <dbReference type="ARBA" id="ARBA00023002"/>
    </source>
</evidence>
<dbReference type="PROSITE" id="PS00687">
    <property type="entry name" value="ALDEHYDE_DEHYDR_GLU"/>
    <property type="match status" value="1"/>
</dbReference>
<dbReference type="SUPFAM" id="SSF53720">
    <property type="entry name" value="ALDH-like"/>
    <property type="match status" value="1"/>
</dbReference>
<keyword evidence="3" id="KW-0520">NAD</keyword>
<dbReference type="PANTHER" id="PTHR43720">
    <property type="entry name" value="2-AMINOMUCONIC SEMIALDEHYDE DEHYDROGENASE"/>
    <property type="match status" value="1"/>
</dbReference>
<evidence type="ECO:0000259" key="6">
    <source>
        <dbReference type="Pfam" id="PF00171"/>
    </source>
</evidence>
<proteinExistence type="inferred from homology"/>